<keyword evidence="2" id="KW-1003">Cell membrane</keyword>
<dbReference type="Pfam" id="PF18967">
    <property type="entry name" value="PycTM"/>
    <property type="match status" value="1"/>
</dbReference>
<reference evidence="10" key="1">
    <citation type="submission" date="2024-07" db="EMBL/GenBank/DDBJ databases">
        <authorList>
            <person name="Yu S.T."/>
        </authorList>
    </citation>
    <scope>NUCLEOTIDE SEQUENCE</scope>
    <source>
        <strain evidence="10">R28</strain>
    </source>
</reference>
<organism evidence="10">
    <name type="scientific">Streptomyces sp. R28</name>
    <dbReference type="NCBI Taxonomy" id="3238628"/>
    <lineage>
        <taxon>Bacteria</taxon>
        <taxon>Bacillati</taxon>
        <taxon>Actinomycetota</taxon>
        <taxon>Actinomycetes</taxon>
        <taxon>Kitasatosporales</taxon>
        <taxon>Streptomycetaceae</taxon>
        <taxon>Streptomyces</taxon>
    </lineage>
</organism>
<evidence type="ECO:0000259" key="9">
    <source>
        <dbReference type="Pfam" id="PF18967"/>
    </source>
</evidence>
<evidence type="ECO:0000256" key="4">
    <source>
        <dbReference type="ARBA" id="ARBA00022741"/>
    </source>
</evidence>
<keyword evidence="4" id="KW-0547">Nucleotide-binding</keyword>
<evidence type="ECO:0000256" key="7">
    <source>
        <dbReference type="ARBA" id="ARBA00023136"/>
    </source>
</evidence>
<feature type="transmembrane region" description="Helical" evidence="8">
    <location>
        <begin position="146"/>
        <end position="163"/>
    </location>
</feature>
<evidence type="ECO:0000256" key="1">
    <source>
        <dbReference type="ARBA" id="ARBA00004236"/>
    </source>
</evidence>
<dbReference type="InterPro" id="IPR043760">
    <property type="entry name" value="PycTM_dom"/>
</dbReference>
<evidence type="ECO:0000256" key="6">
    <source>
        <dbReference type="ARBA" id="ARBA00023118"/>
    </source>
</evidence>
<evidence type="ECO:0000256" key="2">
    <source>
        <dbReference type="ARBA" id="ARBA00022475"/>
    </source>
</evidence>
<protein>
    <submittedName>
        <fullName evidence="10">Pycsar system effector family protein</fullName>
    </submittedName>
</protein>
<accession>A0AB39Q0U3</accession>
<dbReference type="RefSeq" id="WP_369170472.1">
    <property type="nucleotide sequence ID" value="NZ_CP163439.1"/>
</dbReference>
<evidence type="ECO:0000313" key="10">
    <source>
        <dbReference type="EMBL" id="XDQ35951.1"/>
    </source>
</evidence>
<dbReference type="GO" id="GO:0005886">
    <property type="term" value="C:plasma membrane"/>
    <property type="evidence" value="ECO:0007669"/>
    <property type="project" value="UniProtKB-SubCell"/>
</dbReference>
<proteinExistence type="predicted"/>
<name>A0AB39Q0U3_9ACTN</name>
<gene>
    <name evidence="10" type="ORF">AB5J49_22840</name>
</gene>
<evidence type="ECO:0000256" key="5">
    <source>
        <dbReference type="ARBA" id="ARBA00022989"/>
    </source>
</evidence>
<evidence type="ECO:0000256" key="3">
    <source>
        <dbReference type="ARBA" id="ARBA00022692"/>
    </source>
</evidence>
<dbReference type="GO" id="GO:0051607">
    <property type="term" value="P:defense response to virus"/>
    <property type="evidence" value="ECO:0007669"/>
    <property type="project" value="UniProtKB-KW"/>
</dbReference>
<dbReference type="EMBL" id="CP163439">
    <property type="protein sequence ID" value="XDQ35951.1"/>
    <property type="molecule type" value="Genomic_DNA"/>
</dbReference>
<dbReference type="GO" id="GO:0000166">
    <property type="term" value="F:nucleotide binding"/>
    <property type="evidence" value="ECO:0007669"/>
    <property type="project" value="UniProtKB-KW"/>
</dbReference>
<keyword evidence="3 8" id="KW-0812">Transmembrane</keyword>
<evidence type="ECO:0000256" key="8">
    <source>
        <dbReference type="SAM" id="Phobius"/>
    </source>
</evidence>
<dbReference type="AlphaFoldDB" id="A0AB39Q0U3"/>
<feature type="domain" description="Pycsar effector protein" evidence="9">
    <location>
        <begin position="8"/>
        <end position="160"/>
    </location>
</feature>
<keyword evidence="6" id="KW-0051">Antiviral defense</keyword>
<feature type="transmembrane region" description="Helical" evidence="8">
    <location>
        <begin position="60"/>
        <end position="80"/>
    </location>
</feature>
<keyword evidence="7 8" id="KW-0472">Membrane</keyword>
<sequence>MSTSPEETAWKIHSTLVDWTGKVDTKASFALTVESGILVAITALSGSGRRLGRIDGCALWVFYLGVAALAIGALFAISVVSPNLRKAKVSPESHDNFVFFGHVRHWDPAELETALRERDPLPVLARQLVVMSEIAWKKHERVKKSFALAVLGALLVAVAGIFGA</sequence>
<keyword evidence="5 8" id="KW-1133">Transmembrane helix</keyword>
<comment type="subcellular location">
    <subcellularLocation>
        <location evidence="1">Cell membrane</location>
    </subcellularLocation>
</comment>